<organism evidence="1 2">
    <name type="scientific">Hyalomma asiaticum</name>
    <name type="common">Tick</name>
    <dbReference type="NCBI Taxonomy" id="266040"/>
    <lineage>
        <taxon>Eukaryota</taxon>
        <taxon>Metazoa</taxon>
        <taxon>Ecdysozoa</taxon>
        <taxon>Arthropoda</taxon>
        <taxon>Chelicerata</taxon>
        <taxon>Arachnida</taxon>
        <taxon>Acari</taxon>
        <taxon>Parasitiformes</taxon>
        <taxon>Ixodida</taxon>
        <taxon>Ixodoidea</taxon>
        <taxon>Ixodidae</taxon>
        <taxon>Hyalomminae</taxon>
        <taxon>Hyalomma</taxon>
    </lineage>
</organism>
<evidence type="ECO:0000313" key="2">
    <source>
        <dbReference type="Proteomes" id="UP000821845"/>
    </source>
</evidence>
<proteinExistence type="predicted"/>
<evidence type="ECO:0000313" key="1">
    <source>
        <dbReference type="EMBL" id="KAH6941520.1"/>
    </source>
</evidence>
<dbReference type="Proteomes" id="UP000821845">
    <property type="component" value="Chromosome 11"/>
</dbReference>
<dbReference type="EMBL" id="CM023491">
    <property type="protein sequence ID" value="KAH6941520.1"/>
    <property type="molecule type" value="Genomic_DNA"/>
</dbReference>
<name>A0ACB7T3S5_HYAAI</name>
<accession>A0ACB7T3S5</accession>
<comment type="caution">
    <text evidence="1">The sequence shown here is derived from an EMBL/GenBank/DDBJ whole genome shotgun (WGS) entry which is preliminary data.</text>
</comment>
<gene>
    <name evidence="1" type="ORF">HPB50_019251</name>
</gene>
<protein>
    <submittedName>
        <fullName evidence="1">Uncharacterized protein</fullName>
    </submittedName>
</protein>
<reference evidence="1" key="1">
    <citation type="submission" date="2020-05" db="EMBL/GenBank/DDBJ databases">
        <title>Large-scale comparative analyses of tick genomes elucidate their genetic diversity and vector capacities.</title>
        <authorList>
            <person name="Jia N."/>
            <person name="Wang J."/>
            <person name="Shi W."/>
            <person name="Du L."/>
            <person name="Sun Y."/>
            <person name="Zhan W."/>
            <person name="Jiang J."/>
            <person name="Wang Q."/>
            <person name="Zhang B."/>
            <person name="Ji P."/>
            <person name="Sakyi L.B."/>
            <person name="Cui X."/>
            <person name="Yuan T."/>
            <person name="Jiang B."/>
            <person name="Yang W."/>
            <person name="Lam T.T.-Y."/>
            <person name="Chang Q."/>
            <person name="Ding S."/>
            <person name="Wang X."/>
            <person name="Zhu J."/>
            <person name="Ruan X."/>
            <person name="Zhao L."/>
            <person name="Wei J."/>
            <person name="Que T."/>
            <person name="Du C."/>
            <person name="Cheng J."/>
            <person name="Dai P."/>
            <person name="Han X."/>
            <person name="Huang E."/>
            <person name="Gao Y."/>
            <person name="Liu J."/>
            <person name="Shao H."/>
            <person name="Ye R."/>
            <person name="Li L."/>
            <person name="Wei W."/>
            <person name="Wang X."/>
            <person name="Wang C."/>
            <person name="Yang T."/>
            <person name="Huo Q."/>
            <person name="Li W."/>
            <person name="Guo W."/>
            <person name="Chen H."/>
            <person name="Zhou L."/>
            <person name="Ni X."/>
            <person name="Tian J."/>
            <person name="Zhou Y."/>
            <person name="Sheng Y."/>
            <person name="Liu T."/>
            <person name="Pan Y."/>
            <person name="Xia L."/>
            <person name="Li J."/>
            <person name="Zhao F."/>
            <person name="Cao W."/>
        </authorList>
    </citation>
    <scope>NUCLEOTIDE SEQUENCE</scope>
    <source>
        <strain evidence="1">Hyas-2018</strain>
    </source>
</reference>
<sequence length="183" mass="20622">MPSSTKHCRNPGEILYFAYASNMWSRRIHICNPTAKYFDIGELEGYHIDFFDYFESWRGASAALQKSAGRITHGVIWTIQKEDIHKLDQQESDYEGVDVTVKLSSGEEVVCRTYVYGHTKAGNKSVPSLFYKAVIVAGAIEHKLPETYVQELVKQPDNGNTLGITVPLDIEELRSSVKGYLSL</sequence>
<keyword evidence="2" id="KW-1185">Reference proteome</keyword>